<dbReference type="Proteomes" id="UP000076798">
    <property type="component" value="Unassembled WGS sequence"/>
</dbReference>
<dbReference type="InterPro" id="IPR052210">
    <property type="entry name" value="LysM1-like"/>
</dbReference>
<dbReference type="SMART" id="SM00257">
    <property type="entry name" value="LysM"/>
    <property type="match status" value="2"/>
</dbReference>
<gene>
    <name evidence="4" type="ORF">SISSUDRAFT_1026004</name>
</gene>
<evidence type="ECO:0000256" key="1">
    <source>
        <dbReference type="ARBA" id="ARBA00022669"/>
    </source>
</evidence>
<dbReference type="OrthoDB" id="5985073at2759"/>
<dbReference type="GO" id="GO:0008061">
    <property type="term" value="F:chitin binding"/>
    <property type="evidence" value="ECO:0007669"/>
    <property type="project" value="UniProtKB-KW"/>
</dbReference>
<accession>A0A166A374</accession>
<dbReference type="AlphaFoldDB" id="A0A166A374"/>
<keyword evidence="1" id="KW-0147">Chitin-binding</keyword>
<feature type="domain" description="LysM" evidence="3">
    <location>
        <begin position="19"/>
        <end position="66"/>
    </location>
</feature>
<dbReference type="InterPro" id="IPR036779">
    <property type="entry name" value="LysM_dom_sf"/>
</dbReference>
<dbReference type="Gene3D" id="3.10.350.10">
    <property type="entry name" value="LysM domain"/>
    <property type="match status" value="2"/>
</dbReference>
<proteinExistence type="predicted"/>
<dbReference type="SUPFAM" id="SSF54106">
    <property type="entry name" value="LysM domain"/>
    <property type="match status" value="2"/>
</dbReference>
<evidence type="ECO:0000259" key="3">
    <source>
        <dbReference type="PROSITE" id="PS51782"/>
    </source>
</evidence>
<dbReference type="PANTHER" id="PTHR34997:SF1">
    <property type="entry name" value="PEPTIDOGLYCAN-BINDING LYSIN DOMAIN"/>
    <property type="match status" value="1"/>
</dbReference>
<keyword evidence="2" id="KW-0843">Virulence</keyword>
<feature type="domain" description="LysM" evidence="3">
    <location>
        <begin position="75"/>
        <end position="121"/>
    </location>
</feature>
<dbReference type="Pfam" id="PF01476">
    <property type="entry name" value="LysM"/>
    <property type="match status" value="2"/>
</dbReference>
<name>A0A166A374_9AGAM</name>
<dbReference type="PANTHER" id="PTHR34997">
    <property type="entry name" value="AM15"/>
    <property type="match status" value="1"/>
</dbReference>
<evidence type="ECO:0000313" key="4">
    <source>
        <dbReference type="EMBL" id="KZT34914.1"/>
    </source>
</evidence>
<organism evidence="4 5">
    <name type="scientific">Sistotremastrum suecicum HHB10207 ss-3</name>
    <dbReference type="NCBI Taxonomy" id="1314776"/>
    <lineage>
        <taxon>Eukaryota</taxon>
        <taxon>Fungi</taxon>
        <taxon>Dikarya</taxon>
        <taxon>Basidiomycota</taxon>
        <taxon>Agaricomycotina</taxon>
        <taxon>Agaricomycetes</taxon>
        <taxon>Sistotremastrales</taxon>
        <taxon>Sistotremastraceae</taxon>
        <taxon>Sistotremastrum</taxon>
    </lineage>
</organism>
<dbReference type="STRING" id="1314776.A0A166A374"/>
<dbReference type="EMBL" id="KV428160">
    <property type="protein sequence ID" value="KZT34914.1"/>
    <property type="molecule type" value="Genomic_DNA"/>
</dbReference>
<evidence type="ECO:0000313" key="5">
    <source>
        <dbReference type="Proteomes" id="UP000076798"/>
    </source>
</evidence>
<reference evidence="4 5" key="1">
    <citation type="journal article" date="2016" name="Mol. Biol. Evol.">
        <title>Comparative Genomics of Early-Diverging Mushroom-Forming Fungi Provides Insights into the Origins of Lignocellulose Decay Capabilities.</title>
        <authorList>
            <person name="Nagy L.G."/>
            <person name="Riley R."/>
            <person name="Tritt A."/>
            <person name="Adam C."/>
            <person name="Daum C."/>
            <person name="Floudas D."/>
            <person name="Sun H."/>
            <person name="Yadav J.S."/>
            <person name="Pangilinan J."/>
            <person name="Larsson K.H."/>
            <person name="Matsuura K."/>
            <person name="Barry K."/>
            <person name="Labutti K."/>
            <person name="Kuo R."/>
            <person name="Ohm R.A."/>
            <person name="Bhattacharya S.S."/>
            <person name="Shirouzu T."/>
            <person name="Yoshinaga Y."/>
            <person name="Martin F.M."/>
            <person name="Grigoriev I.V."/>
            <person name="Hibbett D.S."/>
        </authorList>
    </citation>
    <scope>NUCLEOTIDE SEQUENCE [LARGE SCALE GENOMIC DNA]</scope>
    <source>
        <strain evidence="4 5">HHB10207 ss-3</strain>
    </source>
</reference>
<dbReference type="InterPro" id="IPR018392">
    <property type="entry name" value="LysM"/>
</dbReference>
<dbReference type="PROSITE" id="PS51782">
    <property type="entry name" value="LYSM"/>
    <property type="match status" value="2"/>
</dbReference>
<keyword evidence="5" id="KW-1185">Reference proteome</keyword>
<dbReference type="CDD" id="cd00118">
    <property type="entry name" value="LysM"/>
    <property type="match status" value="2"/>
</dbReference>
<evidence type="ECO:0000256" key="2">
    <source>
        <dbReference type="ARBA" id="ARBA00023026"/>
    </source>
</evidence>
<sequence>MLRLVWSIVAYAQSGSCSRSYVVKAGDTCDSISAANNASTYQLAIVNSGTIDPSCSNLAIGATICLASPGQDCSQTHVVQTGETCNQLESVFGINSTILWANNPQINEDCTNMYTGEVGLITVIKYSNI</sequence>
<protein>
    <recommendedName>
        <fullName evidence="3">LysM domain-containing protein</fullName>
    </recommendedName>
</protein>